<evidence type="ECO:0000313" key="2">
    <source>
        <dbReference type="Proteomes" id="UP000321222"/>
    </source>
</evidence>
<evidence type="ECO:0000313" key="1">
    <source>
        <dbReference type="EMBL" id="QEE49836.1"/>
    </source>
</evidence>
<keyword evidence="2" id="KW-1185">Reference proteome</keyword>
<sequence length="97" mass="10956">MRNAENHGNGLLGYDSLFGVGTFKGKDSNKDGKISNKEKFADHPQQALLLVRTNFLNLHGIKLQPNLVCRIFQEAIKIKEFYNLSDGKILIIQELQV</sequence>
<dbReference type="KEGG" id="fak:FUA48_09635"/>
<proteinExistence type="predicted"/>
<dbReference type="RefSeq" id="WP_147583337.1">
    <property type="nucleotide sequence ID" value="NZ_CP042831.1"/>
</dbReference>
<accession>A0A5B9FUR5</accession>
<dbReference type="Proteomes" id="UP000321222">
    <property type="component" value="Chromosome"/>
</dbReference>
<protein>
    <submittedName>
        <fullName evidence="1">Uncharacterized protein</fullName>
    </submittedName>
</protein>
<dbReference type="EMBL" id="CP042831">
    <property type="protein sequence ID" value="QEE49836.1"/>
    <property type="molecule type" value="Genomic_DNA"/>
</dbReference>
<reference evidence="1 2" key="1">
    <citation type="submission" date="2019-08" db="EMBL/GenBank/DDBJ databases">
        <title>Flavobacterium alkalisoli sp. nov., isolated from rhizosphere soil of Suaeda salsa.</title>
        <authorList>
            <person name="Sun J.-Q."/>
            <person name="Xu L."/>
        </authorList>
    </citation>
    <scope>NUCLEOTIDE SEQUENCE [LARGE SCALE GENOMIC DNA]</scope>
    <source>
        <strain evidence="1 2">XS-5</strain>
    </source>
</reference>
<dbReference type="AlphaFoldDB" id="A0A5B9FUR5"/>
<name>A0A5B9FUR5_9FLAO</name>
<gene>
    <name evidence="1" type="ORF">FUA48_09635</name>
</gene>
<organism evidence="1 2">
    <name type="scientific">Flavobacterium alkalisoli</name>
    <dbReference type="NCBI Taxonomy" id="2602769"/>
    <lineage>
        <taxon>Bacteria</taxon>
        <taxon>Pseudomonadati</taxon>
        <taxon>Bacteroidota</taxon>
        <taxon>Flavobacteriia</taxon>
        <taxon>Flavobacteriales</taxon>
        <taxon>Flavobacteriaceae</taxon>
        <taxon>Flavobacterium</taxon>
    </lineage>
</organism>